<dbReference type="PANTHER" id="PTHR11071:SF561">
    <property type="entry name" value="PEPTIDYL-PROLYL CIS-TRANS ISOMERASE D-RELATED"/>
    <property type="match status" value="1"/>
</dbReference>
<dbReference type="PROSITE" id="PS00170">
    <property type="entry name" value="CSA_PPIASE_1"/>
    <property type="match status" value="1"/>
</dbReference>
<evidence type="ECO:0000313" key="7">
    <source>
        <dbReference type="Proteomes" id="UP001485043"/>
    </source>
</evidence>
<gene>
    <name evidence="6" type="ORF">WJX84_000458</name>
</gene>
<comment type="similarity">
    <text evidence="1 4">Belongs to the cyclophilin-type PPIase family.</text>
</comment>
<feature type="non-terminal residue" evidence="6">
    <location>
        <position position="1"/>
    </location>
</feature>
<comment type="catalytic activity">
    <reaction evidence="4">
        <text>[protein]-peptidylproline (omega=180) = [protein]-peptidylproline (omega=0)</text>
        <dbReference type="Rhea" id="RHEA:16237"/>
        <dbReference type="Rhea" id="RHEA-COMP:10747"/>
        <dbReference type="Rhea" id="RHEA-COMP:10748"/>
        <dbReference type="ChEBI" id="CHEBI:83833"/>
        <dbReference type="ChEBI" id="CHEBI:83834"/>
        <dbReference type="EC" id="5.2.1.8"/>
    </reaction>
</comment>
<feature type="domain" description="PPIase cyclophilin-type" evidence="5">
    <location>
        <begin position="35"/>
        <end position="175"/>
    </location>
</feature>
<organism evidence="6 7">
    <name type="scientific">Apatococcus fuscideae</name>
    <dbReference type="NCBI Taxonomy" id="2026836"/>
    <lineage>
        <taxon>Eukaryota</taxon>
        <taxon>Viridiplantae</taxon>
        <taxon>Chlorophyta</taxon>
        <taxon>core chlorophytes</taxon>
        <taxon>Trebouxiophyceae</taxon>
        <taxon>Chlorellales</taxon>
        <taxon>Chlorellaceae</taxon>
        <taxon>Apatococcus</taxon>
    </lineage>
</organism>
<dbReference type="InterPro" id="IPR029000">
    <property type="entry name" value="Cyclophilin-like_dom_sf"/>
</dbReference>
<dbReference type="AlphaFoldDB" id="A0AAW1SR63"/>
<comment type="caution">
    <text evidence="6">The sequence shown here is derived from an EMBL/GenBank/DDBJ whole genome shotgun (WGS) entry which is preliminary data.</text>
</comment>
<comment type="function">
    <text evidence="4">PPIases accelerate the folding of proteins. It catalyzes the cis-trans isomerization of proline imidic peptide bonds in oligopeptides.</text>
</comment>
<name>A0AAW1SR63_9CHLO</name>
<dbReference type="GO" id="GO:0003755">
    <property type="term" value="F:peptidyl-prolyl cis-trans isomerase activity"/>
    <property type="evidence" value="ECO:0007669"/>
    <property type="project" value="UniProtKB-UniRule"/>
</dbReference>
<dbReference type="EC" id="5.2.1.8" evidence="4"/>
<proteinExistence type="inferred from homology"/>
<dbReference type="Pfam" id="PF00160">
    <property type="entry name" value="Pro_isomerase"/>
    <property type="match status" value="1"/>
</dbReference>
<dbReference type="GO" id="GO:0005737">
    <property type="term" value="C:cytoplasm"/>
    <property type="evidence" value="ECO:0007669"/>
    <property type="project" value="TreeGrafter"/>
</dbReference>
<dbReference type="SUPFAM" id="SSF50891">
    <property type="entry name" value="Cyclophilin-like"/>
    <property type="match status" value="1"/>
</dbReference>
<dbReference type="Proteomes" id="UP001485043">
    <property type="component" value="Unassembled WGS sequence"/>
</dbReference>
<keyword evidence="7" id="KW-1185">Reference proteome</keyword>
<dbReference type="PROSITE" id="PS50072">
    <property type="entry name" value="CSA_PPIASE_2"/>
    <property type="match status" value="1"/>
</dbReference>
<dbReference type="InterPro" id="IPR002130">
    <property type="entry name" value="Cyclophilin-type_PPIase_dom"/>
</dbReference>
<sequence>ILGLQGLLSELDEDSIDLLCSSYKANPSWSQKGEFRPLPPHSLTAGKVVIKLHTDKAPKAAENFKCLCTGERGKGKSSGKPLHFKGCEFHRIVKGFVCQGGDVVKGDGSGGDSIYVTLTITIVMAQGGSDSGAPASSAESVALHSRCTQHLSAKVREERLSCAFWQLMCCNRALM</sequence>
<accession>A0AAW1SR63</accession>
<dbReference type="InterPro" id="IPR020892">
    <property type="entry name" value="Cyclophilin-type_PPIase_CS"/>
</dbReference>
<dbReference type="GO" id="GO:0006457">
    <property type="term" value="P:protein folding"/>
    <property type="evidence" value="ECO:0007669"/>
    <property type="project" value="InterPro"/>
</dbReference>
<keyword evidence="2 4" id="KW-0697">Rotamase</keyword>
<dbReference type="PANTHER" id="PTHR11071">
    <property type="entry name" value="PEPTIDYL-PROLYL CIS-TRANS ISOMERASE"/>
    <property type="match status" value="1"/>
</dbReference>
<evidence type="ECO:0000256" key="3">
    <source>
        <dbReference type="ARBA" id="ARBA00023235"/>
    </source>
</evidence>
<evidence type="ECO:0000256" key="1">
    <source>
        <dbReference type="ARBA" id="ARBA00007365"/>
    </source>
</evidence>
<evidence type="ECO:0000313" key="6">
    <source>
        <dbReference type="EMBL" id="KAK9854203.1"/>
    </source>
</evidence>
<dbReference type="GO" id="GO:0016018">
    <property type="term" value="F:cyclosporin A binding"/>
    <property type="evidence" value="ECO:0007669"/>
    <property type="project" value="TreeGrafter"/>
</dbReference>
<evidence type="ECO:0000256" key="4">
    <source>
        <dbReference type="RuleBase" id="RU363019"/>
    </source>
</evidence>
<dbReference type="PRINTS" id="PR00153">
    <property type="entry name" value="CSAPPISMRASE"/>
</dbReference>
<evidence type="ECO:0000256" key="2">
    <source>
        <dbReference type="ARBA" id="ARBA00023110"/>
    </source>
</evidence>
<dbReference type="Gene3D" id="2.40.100.10">
    <property type="entry name" value="Cyclophilin-like"/>
    <property type="match status" value="1"/>
</dbReference>
<evidence type="ECO:0000259" key="5">
    <source>
        <dbReference type="PROSITE" id="PS50072"/>
    </source>
</evidence>
<keyword evidence="3 4" id="KW-0413">Isomerase</keyword>
<dbReference type="EMBL" id="JALJOV010001111">
    <property type="protein sequence ID" value="KAK9854203.1"/>
    <property type="molecule type" value="Genomic_DNA"/>
</dbReference>
<reference evidence="6 7" key="1">
    <citation type="journal article" date="2024" name="Nat. Commun.">
        <title>Phylogenomics reveals the evolutionary origins of lichenization in chlorophyte algae.</title>
        <authorList>
            <person name="Puginier C."/>
            <person name="Libourel C."/>
            <person name="Otte J."/>
            <person name="Skaloud P."/>
            <person name="Haon M."/>
            <person name="Grisel S."/>
            <person name="Petersen M."/>
            <person name="Berrin J.G."/>
            <person name="Delaux P.M."/>
            <person name="Dal Grande F."/>
            <person name="Keller J."/>
        </authorList>
    </citation>
    <scope>NUCLEOTIDE SEQUENCE [LARGE SCALE GENOMIC DNA]</scope>
    <source>
        <strain evidence="6 7">SAG 2523</strain>
    </source>
</reference>
<protein>
    <recommendedName>
        <fullName evidence="4">Peptidyl-prolyl cis-trans isomerase</fullName>
        <shortName evidence="4">PPIase</shortName>
        <ecNumber evidence="4">5.2.1.8</ecNumber>
    </recommendedName>
</protein>